<evidence type="ECO:0000313" key="2">
    <source>
        <dbReference type="Proteomes" id="UP000299102"/>
    </source>
</evidence>
<organism evidence="1 2">
    <name type="scientific">Eumeta variegata</name>
    <name type="common">Bagworm moth</name>
    <name type="synonym">Eumeta japonica</name>
    <dbReference type="NCBI Taxonomy" id="151549"/>
    <lineage>
        <taxon>Eukaryota</taxon>
        <taxon>Metazoa</taxon>
        <taxon>Ecdysozoa</taxon>
        <taxon>Arthropoda</taxon>
        <taxon>Hexapoda</taxon>
        <taxon>Insecta</taxon>
        <taxon>Pterygota</taxon>
        <taxon>Neoptera</taxon>
        <taxon>Endopterygota</taxon>
        <taxon>Lepidoptera</taxon>
        <taxon>Glossata</taxon>
        <taxon>Ditrysia</taxon>
        <taxon>Tineoidea</taxon>
        <taxon>Psychidae</taxon>
        <taxon>Oiketicinae</taxon>
        <taxon>Eumeta</taxon>
    </lineage>
</organism>
<dbReference type="AlphaFoldDB" id="A0A4C1WL21"/>
<dbReference type="Proteomes" id="UP000299102">
    <property type="component" value="Unassembled WGS sequence"/>
</dbReference>
<evidence type="ECO:0000313" key="1">
    <source>
        <dbReference type="EMBL" id="GBP50999.1"/>
    </source>
</evidence>
<gene>
    <name evidence="1" type="ORF">EVAR_37156_1</name>
</gene>
<dbReference type="GO" id="GO:0003676">
    <property type="term" value="F:nucleic acid binding"/>
    <property type="evidence" value="ECO:0007669"/>
    <property type="project" value="InterPro"/>
</dbReference>
<dbReference type="Gene3D" id="3.30.420.10">
    <property type="entry name" value="Ribonuclease H-like superfamily/Ribonuclease H"/>
    <property type="match status" value="1"/>
</dbReference>
<proteinExistence type="predicted"/>
<dbReference type="PANTHER" id="PTHR46060:SF1">
    <property type="entry name" value="MARINER MOS1 TRANSPOSASE-LIKE PROTEIN"/>
    <property type="match status" value="1"/>
</dbReference>
<dbReference type="EMBL" id="BGZK01000572">
    <property type="protein sequence ID" value="GBP50999.1"/>
    <property type="molecule type" value="Genomic_DNA"/>
</dbReference>
<dbReference type="OrthoDB" id="616263at2759"/>
<keyword evidence="2" id="KW-1185">Reference proteome</keyword>
<dbReference type="InterPro" id="IPR052709">
    <property type="entry name" value="Transposase-MT_Hybrid"/>
</dbReference>
<dbReference type="STRING" id="151549.A0A4C1WL21"/>
<protein>
    <submittedName>
        <fullName evidence="1">Mariner Mos1 transposase</fullName>
    </submittedName>
</protein>
<comment type="caution">
    <text evidence="1">The sequence shown here is derived from an EMBL/GenBank/DDBJ whole genome shotgun (WGS) entry which is preliminary data.</text>
</comment>
<dbReference type="InterPro" id="IPR036397">
    <property type="entry name" value="RNaseH_sf"/>
</dbReference>
<dbReference type="PANTHER" id="PTHR46060">
    <property type="entry name" value="MARINER MOS1 TRANSPOSASE-LIKE PROTEIN"/>
    <property type="match status" value="1"/>
</dbReference>
<name>A0A4C1WL21_EUMVA</name>
<accession>A0A4C1WL21</accession>
<sequence>MSLSKQSHDNDILYDNAHPHVAVPVKNYLKTLDWEILPHPSYSSDIASSDYRLFRSMAHVLSEQPFLSYEDTINWVDSCITSKDKEFFRLGIRTMPERWRKAIGRDRNRIRIEKGNKMPLKSSVNEFIPYSRMRSRKRIVYI</sequence>
<reference evidence="1 2" key="1">
    <citation type="journal article" date="2019" name="Commun. Biol.">
        <title>The bagworm genome reveals a unique fibroin gene that provides high tensile strength.</title>
        <authorList>
            <person name="Kono N."/>
            <person name="Nakamura H."/>
            <person name="Ohtoshi R."/>
            <person name="Tomita M."/>
            <person name="Numata K."/>
            <person name="Arakawa K."/>
        </authorList>
    </citation>
    <scope>NUCLEOTIDE SEQUENCE [LARGE SCALE GENOMIC DNA]</scope>
</reference>